<dbReference type="InterPro" id="IPR011989">
    <property type="entry name" value="ARM-like"/>
</dbReference>
<dbReference type="InterPro" id="IPR000719">
    <property type="entry name" value="Prot_kinase_dom"/>
</dbReference>
<dbReference type="InterPro" id="IPR051177">
    <property type="entry name" value="CIK-Related_Protein"/>
</dbReference>
<dbReference type="Gene3D" id="1.10.510.10">
    <property type="entry name" value="Transferase(Phosphotransferase) domain 1"/>
    <property type="match status" value="1"/>
</dbReference>
<dbReference type="InterPro" id="IPR011009">
    <property type="entry name" value="Kinase-like_dom_sf"/>
</dbReference>
<evidence type="ECO:0000313" key="1">
    <source>
        <dbReference type="EMBL" id="ONM41300.1"/>
    </source>
</evidence>
<dbReference type="SUPFAM" id="SSF56112">
    <property type="entry name" value="Protein kinase-like (PK-like)"/>
    <property type="match status" value="1"/>
</dbReference>
<name>A0A1D6NMA1_MAIZE</name>
<dbReference type="AlphaFoldDB" id="A0A1D6NMA1"/>
<dbReference type="SUPFAM" id="SSF48371">
    <property type="entry name" value="ARM repeat"/>
    <property type="match status" value="1"/>
</dbReference>
<sequence length="460" mass="51167">MGLLEIKHGLLQVAETLDFLHNNAHLAHRAISPETVFITSNGSWKLGGFGFALSVDQATGGLTSSQLFHYSDYDVEDTALPLQPSLNYTAPELVRSGDSKVGSACDMFSFGCLAYHLVARRPLLDCHNNVKMYMNALTYLTSEAFSNIPSDLVSDLQRMISMDAVSRPSAVAFTGSSFFRDDTRLRALRFLDHLLERDNMQKTEFLKALSDMWKDFDSRVLRYKVLPPLCAELRNMVMQPMILPMVLTIAESQDKGDFELATLPALVPVFTSASGETLLLLVKHADLIINKATQEHLISHILPMLVRAYDDNDPRLQEEVLRRTVSLSRQLDTKLVKQAVLPRVHGLALKTTVAAVRVNALRCLGDLVPSLDKEGILGILETVRRCTAVDHTAPTLMCTLGVANAIYKQRCGVCCGICDSSHLPITHSTSTECTTICQVYAICQGHYKQDRREAWCDCYR</sequence>
<reference evidence="1" key="1">
    <citation type="submission" date="2015-12" db="EMBL/GenBank/DDBJ databases">
        <title>Update maize B73 reference genome by single molecule sequencing technologies.</title>
        <authorList>
            <consortium name="Maize Genome Sequencing Project"/>
            <person name="Ware D."/>
        </authorList>
    </citation>
    <scope>NUCLEOTIDE SEQUENCE [LARGE SCALE GENOMIC DNA]</scope>
    <source>
        <tissue evidence="1">Seedling</tissue>
    </source>
</reference>
<gene>
    <name evidence="1" type="ORF">ZEAMMB73_Zm00001d044478</name>
</gene>
<dbReference type="PANTHER" id="PTHR12984">
    <property type="entry name" value="SCY1-RELATED S/T PROTEIN KINASE-LIKE"/>
    <property type="match status" value="1"/>
</dbReference>
<dbReference type="PROSITE" id="PS50011">
    <property type="entry name" value="PROTEIN_KINASE_DOM"/>
    <property type="match status" value="1"/>
</dbReference>
<dbReference type="PANTHER" id="PTHR12984:SF6">
    <property type="entry name" value="SCY1-LIKE PROTEIN 2"/>
    <property type="match status" value="1"/>
</dbReference>
<accession>A0A1D6NMA1</accession>
<dbReference type="SMART" id="SM00220">
    <property type="entry name" value="S_TKc"/>
    <property type="match status" value="1"/>
</dbReference>
<dbReference type="Gene3D" id="1.25.10.10">
    <property type="entry name" value="Leucine-rich Repeat Variant"/>
    <property type="match status" value="1"/>
</dbReference>
<protein>
    <submittedName>
        <fullName evidence="1">ARM repeat superfamily protein</fullName>
    </submittedName>
</protein>
<dbReference type="EMBL" id="CM007649">
    <property type="protein sequence ID" value="ONM41300.1"/>
    <property type="molecule type" value="Genomic_DNA"/>
</dbReference>
<dbReference type="InterPro" id="IPR016024">
    <property type="entry name" value="ARM-type_fold"/>
</dbReference>
<proteinExistence type="predicted"/>
<dbReference type="Pfam" id="PF00069">
    <property type="entry name" value="Pkinase"/>
    <property type="match status" value="1"/>
</dbReference>
<dbReference type="GO" id="GO:0004672">
    <property type="term" value="F:protein kinase activity"/>
    <property type="evidence" value="ECO:0007669"/>
    <property type="project" value="InterPro"/>
</dbReference>
<dbReference type="GO" id="GO:0005524">
    <property type="term" value="F:ATP binding"/>
    <property type="evidence" value="ECO:0007669"/>
    <property type="project" value="InterPro"/>
</dbReference>
<organism evidence="1">
    <name type="scientific">Zea mays</name>
    <name type="common">Maize</name>
    <dbReference type="NCBI Taxonomy" id="4577"/>
    <lineage>
        <taxon>Eukaryota</taxon>
        <taxon>Viridiplantae</taxon>
        <taxon>Streptophyta</taxon>
        <taxon>Embryophyta</taxon>
        <taxon>Tracheophyta</taxon>
        <taxon>Spermatophyta</taxon>
        <taxon>Magnoliopsida</taxon>
        <taxon>Liliopsida</taxon>
        <taxon>Poales</taxon>
        <taxon>Poaceae</taxon>
        <taxon>PACMAD clade</taxon>
        <taxon>Panicoideae</taxon>
        <taxon>Andropogonodae</taxon>
        <taxon>Andropogoneae</taxon>
        <taxon>Tripsacinae</taxon>
        <taxon>Zea</taxon>
    </lineage>
</organism>